<evidence type="ECO:0000256" key="1">
    <source>
        <dbReference type="SAM" id="Phobius"/>
    </source>
</evidence>
<comment type="caution">
    <text evidence="3">The sequence shown here is derived from an EMBL/GenBank/DDBJ whole genome shotgun (WGS) entry which is preliminary data.</text>
</comment>
<reference evidence="4" key="1">
    <citation type="journal article" date="2015" name="Genome Announc.">
        <title>Draft Genome Sequence of an Anaerobic Ammonium-Oxidizing Bacterium, "Candidatus Brocadia sinica".</title>
        <authorList>
            <person name="Oshiki M."/>
            <person name="Shinyako-Hata K."/>
            <person name="Satoh H."/>
            <person name="Okabe S."/>
        </authorList>
    </citation>
    <scope>NUCLEOTIDE SEQUENCE [LARGE SCALE GENOMIC DNA]</scope>
    <source>
        <strain evidence="4">JPN1</strain>
    </source>
</reference>
<evidence type="ECO:0000313" key="3">
    <source>
        <dbReference type="EMBL" id="GAN33505.1"/>
    </source>
</evidence>
<feature type="transmembrane region" description="Helical" evidence="1">
    <location>
        <begin position="358"/>
        <end position="378"/>
    </location>
</feature>
<feature type="domain" description="Calcineurin-like phosphoesterase" evidence="2">
    <location>
        <begin position="133"/>
        <end position="272"/>
    </location>
</feature>
<keyword evidence="4" id="KW-1185">Reference proteome</keyword>
<protein>
    <recommendedName>
        <fullName evidence="2">Calcineurin-like phosphoesterase domain-containing protein</fullName>
    </recommendedName>
</protein>
<dbReference type="InterPro" id="IPR029052">
    <property type="entry name" value="Metallo-depent_PP-like"/>
</dbReference>
<keyword evidence="1" id="KW-1133">Transmembrane helix</keyword>
<accession>A0ABQ0JXR7</accession>
<proteinExistence type="predicted"/>
<sequence>MPLKDDFMGTLYLRRSHKGDGDKKDIPLSMNDEPEEIIHWYQLSDFNTVDDTREIIPSEFHYNVMGENTRYWKIMVSIDCKSTEDYETLLLPQKGGKCPPCLYDLVYRDRSEKWERVNYHSVQFVKSFGEGCKFIQVTDLHVATRNDEILDEVLKVKHEKKCGDDIAKRYINFNRNLRKFIQRANSMAEEGNLDFVVITGDLVDFAFHGWGDEINLDENNWKTFINIITGAGKEKERNNPGIKIAVFTSTGNHDWRLHPYDPNLSKYNRDSFGLTEEELKQYKYKSFDSSEYPEDKRVKLAEEITSDTFNKLNLDVLKKTDKWKIQLEKFLATAVGTWLVRILPLLGLIGIGEKINPIANYVSHFAIAGIAGIATWGIHKFIKYQTRKIADFIIDNPLHAEASALHYYFRYINPYLDYAFHYGKHCFIVMDTGSDVFIGQLLDKKEIKYVKKISVKDNILGGAPDSKAFDPEQVYYNWSQIVWLEKVMKAVSRKPDAHGKNFIFLHAPPINSSDDVDMDTMREIVRKEGPAWVPEEECNLTYGTVNYYLSEFFYLCMGYREGDLVKQDVDRKFKLIDIVFSGHAHRNIEFRIEKDKNHKIRIYHDRYSENFNHDKPYAWWGQSPVIVQTASCAVRRLGNQPPYYRLVVINNGGQITEFSHANIP</sequence>
<feature type="transmembrane region" description="Helical" evidence="1">
    <location>
        <begin position="330"/>
        <end position="352"/>
    </location>
</feature>
<dbReference type="Gene3D" id="3.60.21.10">
    <property type="match status" value="1"/>
</dbReference>
<dbReference type="PANTHER" id="PTHR43143">
    <property type="entry name" value="METALLOPHOSPHOESTERASE, CALCINEURIN SUPERFAMILY"/>
    <property type="match status" value="1"/>
</dbReference>
<dbReference type="InterPro" id="IPR004843">
    <property type="entry name" value="Calcineurin-like_PHP"/>
</dbReference>
<gene>
    <name evidence="3" type="ORF">BROSI_A2030</name>
</gene>
<dbReference type="InterPro" id="IPR051918">
    <property type="entry name" value="STPP_CPPED1"/>
</dbReference>
<keyword evidence="1" id="KW-0472">Membrane</keyword>
<dbReference type="Pfam" id="PF00149">
    <property type="entry name" value="Metallophos"/>
    <property type="match status" value="1"/>
</dbReference>
<evidence type="ECO:0000259" key="2">
    <source>
        <dbReference type="Pfam" id="PF00149"/>
    </source>
</evidence>
<evidence type="ECO:0000313" key="4">
    <source>
        <dbReference type="Proteomes" id="UP000032309"/>
    </source>
</evidence>
<organism evidence="3 4">
    <name type="scientific">Candidatus Brocadia sinica JPN1</name>
    <dbReference type="NCBI Taxonomy" id="1197129"/>
    <lineage>
        <taxon>Bacteria</taxon>
        <taxon>Pseudomonadati</taxon>
        <taxon>Planctomycetota</taxon>
        <taxon>Candidatus Brocadiia</taxon>
        <taxon>Candidatus Brocadiales</taxon>
        <taxon>Candidatus Brocadiaceae</taxon>
        <taxon>Candidatus Brocadia</taxon>
    </lineage>
</organism>
<name>A0ABQ0JXR7_9BACT</name>
<dbReference type="Proteomes" id="UP000032309">
    <property type="component" value="Unassembled WGS sequence"/>
</dbReference>
<dbReference type="PANTHER" id="PTHR43143:SF1">
    <property type="entry name" value="SERINE_THREONINE-PROTEIN PHOSPHATASE CPPED1"/>
    <property type="match status" value="1"/>
</dbReference>
<keyword evidence="1" id="KW-0812">Transmembrane</keyword>
<dbReference type="EMBL" id="BAFN01000001">
    <property type="protein sequence ID" value="GAN33505.1"/>
    <property type="molecule type" value="Genomic_DNA"/>
</dbReference>
<dbReference type="SUPFAM" id="SSF56300">
    <property type="entry name" value="Metallo-dependent phosphatases"/>
    <property type="match status" value="1"/>
</dbReference>